<organism evidence="2 3">
    <name type="scientific">Candidatus Reconcilbacillus cellulovorans</name>
    <dbReference type="NCBI Taxonomy" id="1906605"/>
    <lineage>
        <taxon>Bacteria</taxon>
        <taxon>Bacillati</taxon>
        <taxon>Bacillota</taxon>
        <taxon>Bacilli</taxon>
        <taxon>Bacillales</taxon>
        <taxon>Paenibacillaceae</taxon>
        <taxon>Candidatus Reconcilbacillus</taxon>
    </lineage>
</organism>
<dbReference type="InterPro" id="IPR022496">
    <property type="entry name" value="T6A_TsaB"/>
</dbReference>
<proteinExistence type="predicted"/>
<dbReference type="PANTHER" id="PTHR11735:SF11">
    <property type="entry name" value="TRNA THREONYLCARBAMOYLADENOSINE BIOSYNTHESIS PROTEIN TSAB"/>
    <property type="match status" value="1"/>
</dbReference>
<dbReference type="GO" id="GO:0016740">
    <property type="term" value="F:transferase activity"/>
    <property type="evidence" value="ECO:0007669"/>
    <property type="project" value="UniProtKB-KW"/>
</dbReference>
<sequence length="287" mass="29999">MLAFDTATSAMTAAVLRGGRPVRESFFRAERNHSIRLVPALRDLLADAGVDVRDLAAVAVGVGPGSYTGVRIGVTVAKTMAWSLGLPAVAVSTLSALAWRGRRLALGAGGPDAGRLWVVPVLDARRGRVYTGLYASEGDGGDLHDPARWTAVRPDGVRPVAEWLDEVKALADSAASSRAIVRVVFVGDVAPVEQAVAERFGSRPGESPKHRESRPTAEAAVRADVLAADVSAVDVGELAWAKARRGQIASAHDLVPNYTQLSEAEKKWLAARGGAADGSAVAENADV</sequence>
<dbReference type="Gene3D" id="3.30.420.40">
    <property type="match status" value="2"/>
</dbReference>
<dbReference type="EMBL" id="MOXJ01000026">
    <property type="protein sequence ID" value="PDO09854.1"/>
    <property type="molecule type" value="Genomic_DNA"/>
</dbReference>
<feature type="domain" description="Gcp-like" evidence="1">
    <location>
        <begin position="29"/>
        <end position="153"/>
    </location>
</feature>
<evidence type="ECO:0000259" key="1">
    <source>
        <dbReference type="Pfam" id="PF00814"/>
    </source>
</evidence>
<dbReference type="GO" id="GO:0002949">
    <property type="term" value="P:tRNA threonylcarbamoyladenosine modification"/>
    <property type="evidence" value="ECO:0007669"/>
    <property type="project" value="InterPro"/>
</dbReference>
<dbReference type="InterPro" id="IPR000905">
    <property type="entry name" value="Gcp-like_dom"/>
</dbReference>
<dbReference type="AlphaFoldDB" id="A0A2A6DYL8"/>
<reference evidence="2 3" key="1">
    <citation type="submission" date="2016-12" db="EMBL/GenBank/DDBJ databases">
        <title>Candidatus Reconcilibacillus cellulovorans genome.</title>
        <authorList>
            <person name="Kolinko S."/>
            <person name="Wu Y.-W."/>
            <person name="Tachea F."/>
            <person name="Denzel E."/>
            <person name="Hiras J."/>
            <person name="Baecker N."/>
            <person name="Chan L.J."/>
            <person name="Eichorst S.A."/>
            <person name="Frey D."/>
            <person name="Adams P.D."/>
            <person name="Pray T."/>
            <person name="Tanjore D."/>
            <person name="Petzold C.J."/>
            <person name="Gladden J.M."/>
            <person name="Simmons B.A."/>
            <person name="Singer S.W."/>
        </authorList>
    </citation>
    <scope>NUCLEOTIDE SEQUENCE [LARGE SCALE GENOMIC DNA]</scope>
    <source>
        <strain evidence="2">JTherm</strain>
    </source>
</reference>
<gene>
    <name evidence="2" type="ORF">BLM47_10495</name>
</gene>
<dbReference type="NCBIfam" id="TIGR03725">
    <property type="entry name" value="T6A_YeaZ"/>
    <property type="match status" value="1"/>
</dbReference>
<dbReference type="InterPro" id="IPR043129">
    <property type="entry name" value="ATPase_NBD"/>
</dbReference>
<dbReference type="PANTHER" id="PTHR11735">
    <property type="entry name" value="TRNA N6-ADENOSINE THREONYLCARBAMOYLTRANSFERASE"/>
    <property type="match status" value="1"/>
</dbReference>
<name>A0A2A6DYL8_9BACL</name>
<protein>
    <submittedName>
        <fullName evidence="2">tRNA (Adenosine(37)-N6)-threonylcarbamoyltransferase complex dimerization subunit type 1 TsaB</fullName>
    </submittedName>
</protein>
<keyword evidence="2" id="KW-0808">Transferase</keyword>
<evidence type="ECO:0000313" key="3">
    <source>
        <dbReference type="Proteomes" id="UP000243688"/>
    </source>
</evidence>
<dbReference type="GO" id="GO:0005829">
    <property type="term" value="C:cytosol"/>
    <property type="evidence" value="ECO:0007669"/>
    <property type="project" value="TreeGrafter"/>
</dbReference>
<accession>A0A2A6DYL8</accession>
<dbReference type="Pfam" id="PF00814">
    <property type="entry name" value="TsaD"/>
    <property type="match status" value="1"/>
</dbReference>
<dbReference type="CDD" id="cd24032">
    <property type="entry name" value="ASKHA_NBD_TsaB"/>
    <property type="match status" value="1"/>
</dbReference>
<dbReference type="SUPFAM" id="SSF53067">
    <property type="entry name" value="Actin-like ATPase domain"/>
    <property type="match status" value="2"/>
</dbReference>
<comment type="caution">
    <text evidence="2">The sequence shown here is derived from an EMBL/GenBank/DDBJ whole genome shotgun (WGS) entry which is preliminary data.</text>
</comment>
<dbReference type="Proteomes" id="UP000243688">
    <property type="component" value="Unassembled WGS sequence"/>
</dbReference>
<evidence type="ECO:0000313" key="2">
    <source>
        <dbReference type="EMBL" id="PDO09854.1"/>
    </source>
</evidence>